<name>A0ABR2ULW1_9PEZI</name>
<gene>
    <name evidence="2" type="ORF">SUNI508_02149</name>
</gene>
<dbReference type="Proteomes" id="UP001408356">
    <property type="component" value="Unassembled WGS sequence"/>
</dbReference>
<keyword evidence="3" id="KW-1185">Reference proteome</keyword>
<proteinExistence type="predicted"/>
<comment type="caution">
    <text evidence="2">The sequence shown here is derived from an EMBL/GenBank/DDBJ whole genome shotgun (WGS) entry which is preliminary data.</text>
</comment>
<reference evidence="2 3" key="1">
    <citation type="journal article" date="2024" name="J. Plant Pathol.">
        <title>Sequence and assembly of the genome of Seiridium unicorne, isolate CBS 538.82, causal agent of cypress canker disease.</title>
        <authorList>
            <person name="Scali E."/>
            <person name="Rocca G.D."/>
            <person name="Danti R."/>
            <person name="Garbelotto M."/>
            <person name="Barberini S."/>
            <person name="Baroncelli R."/>
            <person name="Emiliani G."/>
        </authorList>
    </citation>
    <scope>NUCLEOTIDE SEQUENCE [LARGE SCALE GENOMIC DNA]</scope>
    <source>
        <strain evidence="2 3">BM-138-508</strain>
    </source>
</reference>
<dbReference type="EMBL" id="JARVKF010000418">
    <property type="protein sequence ID" value="KAK9415301.1"/>
    <property type="molecule type" value="Genomic_DNA"/>
</dbReference>
<evidence type="ECO:0000313" key="2">
    <source>
        <dbReference type="EMBL" id="KAK9415301.1"/>
    </source>
</evidence>
<feature type="compositionally biased region" description="Basic and acidic residues" evidence="1">
    <location>
        <begin position="68"/>
        <end position="83"/>
    </location>
</feature>
<sequence length="124" mass="13671">MQNMVPAVTCIKKLCVGLSARGWSMWPRRQNQWTEYDRGWELLPLDGDVSVDASHGILTVRAQSSSLDVKEGSEDNEIEKGEPSKIALMGSRSQPSIHLSQWRPDHAGSPGPEVRILSGTGCRD</sequence>
<evidence type="ECO:0000313" key="3">
    <source>
        <dbReference type="Proteomes" id="UP001408356"/>
    </source>
</evidence>
<evidence type="ECO:0000256" key="1">
    <source>
        <dbReference type="SAM" id="MobiDB-lite"/>
    </source>
</evidence>
<organism evidence="2 3">
    <name type="scientific">Seiridium unicorne</name>
    <dbReference type="NCBI Taxonomy" id="138068"/>
    <lineage>
        <taxon>Eukaryota</taxon>
        <taxon>Fungi</taxon>
        <taxon>Dikarya</taxon>
        <taxon>Ascomycota</taxon>
        <taxon>Pezizomycotina</taxon>
        <taxon>Sordariomycetes</taxon>
        <taxon>Xylariomycetidae</taxon>
        <taxon>Amphisphaeriales</taxon>
        <taxon>Sporocadaceae</taxon>
        <taxon>Seiridium</taxon>
    </lineage>
</organism>
<accession>A0ABR2ULW1</accession>
<feature type="region of interest" description="Disordered" evidence="1">
    <location>
        <begin position="68"/>
        <end position="124"/>
    </location>
</feature>
<protein>
    <submittedName>
        <fullName evidence="2">Uncharacterized protein</fullName>
    </submittedName>
</protein>